<proteinExistence type="predicted"/>
<feature type="region of interest" description="Disordered" evidence="1">
    <location>
        <begin position="15"/>
        <end position="84"/>
    </location>
</feature>
<sequence length="231" mass="25479">MAVFPKFRKLFQRPAPVSRVGARRPTSATPAGDEPREDRLRSRLASDPNDVGAFRELAELVRRRADGPPPAEDPLVPAEDVETAEQERARRGDLAVWALAEELAGHPRAWYPLVELARLSVAEDHEQAVRRLVTAHERDTTGTALAHGLGVLRDADRPHEALALGTGHWRAREHDLEVGRHLVLAALEAGRPDEAERHLAAIDQHPDRLRAAQMHTELRAALDEASDSSTA</sequence>
<comment type="caution">
    <text evidence="2">The sequence shown here is derived from an EMBL/GenBank/DDBJ whole genome shotgun (WGS) entry which is preliminary data.</text>
</comment>
<accession>A0ABR9DSR7</accession>
<protein>
    <recommendedName>
        <fullName evidence="4">Tetratricopeptide repeat protein</fullName>
    </recommendedName>
</protein>
<dbReference type="RefSeq" id="WP_192281318.1">
    <property type="nucleotide sequence ID" value="NZ_JACZDF010000007.1"/>
</dbReference>
<evidence type="ECO:0000256" key="1">
    <source>
        <dbReference type="SAM" id="MobiDB-lite"/>
    </source>
</evidence>
<name>A0ABR9DSR7_9MICO</name>
<evidence type="ECO:0008006" key="4">
    <source>
        <dbReference type="Google" id="ProtNLM"/>
    </source>
</evidence>
<reference evidence="2 3" key="1">
    <citation type="submission" date="2020-09" db="EMBL/GenBank/DDBJ databases">
        <title>Flavimobilis rhizosphaerae sp. nov., isolated from rhizosphere soil of Spartina alterniflora.</title>
        <authorList>
            <person name="Hanqin C."/>
        </authorList>
    </citation>
    <scope>NUCLEOTIDE SEQUENCE [LARGE SCALE GENOMIC DNA]</scope>
    <source>
        <strain evidence="2 3">GY 10621</strain>
    </source>
</reference>
<keyword evidence="3" id="KW-1185">Reference proteome</keyword>
<gene>
    <name evidence="2" type="ORF">IGS67_11865</name>
</gene>
<dbReference type="Proteomes" id="UP000642107">
    <property type="component" value="Unassembled WGS sequence"/>
</dbReference>
<evidence type="ECO:0000313" key="2">
    <source>
        <dbReference type="EMBL" id="MBD9700177.1"/>
    </source>
</evidence>
<feature type="compositionally biased region" description="Basic and acidic residues" evidence="1">
    <location>
        <begin position="56"/>
        <end position="66"/>
    </location>
</feature>
<organism evidence="2 3">
    <name type="scientific">Flavimobilis rhizosphaerae</name>
    <dbReference type="NCBI Taxonomy" id="2775421"/>
    <lineage>
        <taxon>Bacteria</taxon>
        <taxon>Bacillati</taxon>
        <taxon>Actinomycetota</taxon>
        <taxon>Actinomycetes</taxon>
        <taxon>Micrococcales</taxon>
        <taxon>Jonesiaceae</taxon>
        <taxon>Flavimobilis</taxon>
    </lineage>
</organism>
<evidence type="ECO:0000313" key="3">
    <source>
        <dbReference type="Proteomes" id="UP000642107"/>
    </source>
</evidence>
<dbReference type="EMBL" id="JACZDF010000007">
    <property type="protein sequence ID" value="MBD9700177.1"/>
    <property type="molecule type" value="Genomic_DNA"/>
</dbReference>